<dbReference type="Pfam" id="PF03190">
    <property type="entry name" value="Thioredox_DsbH"/>
    <property type="match status" value="1"/>
</dbReference>
<sequence>MPDANIPNRLINGKSPYLLQHAYNPVQWYPWGEEALTKARSENKPLFISIGYSVCHWCHVMNRESFNDNDVADVLNKHFIPIKVDREERPDIDKVYMTFAEAMMGSAGWPLNVIATPEGKPFYIGTYFPKTTKNRMIGIIDLLNTLSTIWQKNNKKVIDESNHIFTEVQKYSDDSKAGNVDATIFDTVKDVLENLYDKKHGGFGTSPKFPMPQYLLYLLNYHEMKFDESALNIVETTLVNMYKGGIFDHIGYGFFRYSVDEKWLVPHFEKMLYDNALMSLVYIKAYEITKKDFYMEVANKIYEFIIRDLLADNGGFYSSLDADTEGVEGKYYLFDYDEALDLLGEEWGGLFNRYYDITEKGNFEGKNIPNLLNVSLENMDANDSAILDSILQMLITYRGKRVNPHRDEKILTSWNGLIIGSLAYAGRLLGNKFYIKKAVEAADFVISKSIDENGNLLSTHINGSSYNYGYLEDYAFFIYGLINIYKANLDDKYLDIAKKLTDDMLDIFGDGENKGLYFYGKYSEKLVLRPKEYYDGAIPSGNGFALIDLMSLFVLTGEERYANIHNEMIHSFGESINTNPLTYLYSVMSLNNFIG</sequence>
<dbReference type="Proteomes" id="UP000601171">
    <property type="component" value="Unassembled WGS sequence"/>
</dbReference>
<dbReference type="PANTHER" id="PTHR42899:SF1">
    <property type="entry name" value="SPERMATOGENESIS-ASSOCIATED PROTEIN 20"/>
    <property type="match status" value="1"/>
</dbReference>
<proteinExistence type="predicted"/>
<keyword evidence="3" id="KW-1185">Reference proteome</keyword>
<dbReference type="InterPro" id="IPR036249">
    <property type="entry name" value="Thioredoxin-like_sf"/>
</dbReference>
<dbReference type="AlphaFoldDB" id="A0A926IKT0"/>
<organism evidence="2 3">
    <name type="scientific">Paratissierella segnis</name>
    <dbReference type="NCBI Taxonomy" id="2763679"/>
    <lineage>
        <taxon>Bacteria</taxon>
        <taxon>Bacillati</taxon>
        <taxon>Bacillota</taxon>
        <taxon>Tissierellia</taxon>
        <taxon>Tissierellales</taxon>
        <taxon>Tissierellaceae</taxon>
        <taxon>Paratissierella</taxon>
    </lineage>
</organism>
<accession>A0A926IKT0</accession>
<dbReference type="InterPro" id="IPR024705">
    <property type="entry name" value="Ssp411"/>
</dbReference>
<dbReference type="EMBL" id="JACRTG010000034">
    <property type="protein sequence ID" value="MBC8589394.1"/>
    <property type="molecule type" value="Genomic_DNA"/>
</dbReference>
<dbReference type="SUPFAM" id="SSF48208">
    <property type="entry name" value="Six-hairpin glycosidases"/>
    <property type="match status" value="1"/>
</dbReference>
<dbReference type="InterPro" id="IPR012341">
    <property type="entry name" value="6hp_glycosidase-like_sf"/>
</dbReference>
<evidence type="ECO:0000313" key="3">
    <source>
        <dbReference type="Proteomes" id="UP000601171"/>
    </source>
</evidence>
<reference evidence="2" key="1">
    <citation type="submission" date="2020-08" db="EMBL/GenBank/DDBJ databases">
        <title>Genome public.</title>
        <authorList>
            <person name="Liu C."/>
            <person name="Sun Q."/>
        </authorList>
    </citation>
    <scope>NUCLEOTIDE SEQUENCE</scope>
    <source>
        <strain evidence="2">BX21</strain>
    </source>
</reference>
<evidence type="ECO:0000259" key="1">
    <source>
        <dbReference type="Pfam" id="PF03190"/>
    </source>
</evidence>
<dbReference type="InterPro" id="IPR008928">
    <property type="entry name" value="6-hairpin_glycosidase_sf"/>
</dbReference>
<dbReference type="Gene3D" id="1.50.10.10">
    <property type="match status" value="1"/>
</dbReference>
<gene>
    <name evidence="2" type="ORF">H8707_14355</name>
</gene>
<dbReference type="SUPFAM" id="SSF52833">
    <property type="entry name" value="Thioredoxin-like"/>
    <property type="match status" value="1"/>
</dbReference>
<evidence type="ECO:0000313" key="2">
    <source>
        <dbReference type="EMBL" id="MBC8589394.1"/>
    </source>
</evidence>
<name>A0A926IKT0_9FIRM</name>
<dbReference type="PANTHER" id="PTHR42899">
    <property type="entry name" value="SPERMATOGENESIS-ASSOCIATED PROTEIN 20"/>
    <property type="match status" value="1"/>
</dbReference>
<feature type="domain" description="Spermatogenesis-associated protein 20-like TRX" evidence="1">
    <location>
        <begin position="7"/>
        <end position="168"/>
    </location>
</feature>
<dbReference type="GO" id="GO:0005975">
    <property type="term" value="P:carbohydrate metabolic process"/>
    <property type="evidence" value="ECO:0007669"/>
    <property type="project" value="InterPro"/>
</dbReference>
<dbReference type="Gene3D" id="3.40.30.10">
    <property type="entry name" value="Glutaredoxin"/>
    <property type="match status" value="1"/>
</dbReference>
<comment type="caution">
    <text evidence="2">The sequence shown here is derived from an EMBL/GenBank/DDBJ whole genome shotgun (WGS) entry which is preliminary data.</text>
</comment>
<dbReference type="PIRSF" id="PIRSF006402">
    <property type="entry name" value="UCP006402_thioredoxin"/>
    <property type="match status" value="1"/>
</dbReference>
<dbReference type="CDD" id="cd02955">
    <property type="entry name" value="SSP411"/>
    <property type="match status" value="1"/>
</dbReference>
<protein>
    <submittedName>
        <fullName evidence="2">Thioredoxin domain-containing protein</fullName>
    </submittedName>
</protein>
<dbReference type="InterPro" id="IPR004879">
    <property type="entry name" value="Ssp411-like_TRX"/>
</dbReference>